<dbReference type="InterPro" id="IPR011333">
    <property type="entry name" value="SKP1/BTB/POZ_sf"/>
</dbReference>
<feature type="domain" description="BTB" evidence="1">
    <location>
        <begin position="21"/>
        <end position="80"/>
    </location>
</feature>
<proteinExistence type="predicted"/>
<evidence type="ECO:0000313" key="2">
    <source>
        <dbReference type="EMBL" id="GIY22212.1"/>
    </source>
</evidence>
<reference evidence="2 3" key="1">
    <citation type="submission" date="2021-06" db="EMBL/GenBank/DDBJ databases">
        <title>Caerostris extrusa draft genome.</title>
        <authorList>
            <person name="Kono N."/>
            <person name="Arakawa K."/>
        </authorList>
    </citation>
    <scope>NUCLEOTIDE SEQUENCE [LARGE SCALE GENOMIC DNA]</scope>
</reference>
<dbReference type="SUPFAM" id="SSF54695">
    <property type="entry name" value="POZ domain"/>
    <property type="match status" value="1"/>
</dbReference>
<gene>
    <name evidence="2" type="primary">spoplb_25</name>
    <name evidence="2" type="ORF">CEXT_230841</name>
</gene>
<organism evidence="2 3">
    <name type="scientific">Caerostris extrusa</name>
    <name type="common">Bark spider</name>
    <name type="synonym">Caerostris bankana</name>
    <dbReference type="NCBI Taxonomy" id="172846"/>
    <lineage>
        <taxon>Eukaryota</taxon>
        <taxon>Metazoa</taxon>
        <taxon>Ecdysozoa</taxon>
        <taxon>Arthropoda</taxon>
        <taxon>Chelicerata</taxon>
        <taxon>Arachnida</taxon>
        <taxon>Araneae</taxon>
        <taxon>Araneomorphae</taxon>
        <taxon>Entelegynae</taxon>
        <taxon>Araneoidea</taxon>
        <taxon>Araneidae</taxon>
        <taxon>Caerostris</taxon>
    </lineage>
</organism>
<dbReference type="Gene3D" id="1.25.40.420">
    <property type="match status" value="1"/>
</dbReference>
<dbReference type="Pfam" id="PF00651">
    <property type="entry name" value="BTB"/>
    <property type="match status" value="1"/>
</dbReference>
<dbReference type="EMBL" id="BPLR01008116">
    <property type="protein sequence ID" value="GIY22212.1"/>
    <property type="molecule type" value="Genomic_DNA"/>
</dbReference>
<dbReference type="AlphaFoldDB" id="A0AAV4RQ39"/>
<name>A0AAV4RQ39_CAEEX</name>
<evidence type="ECO:0000259" key="1">
    <source>
        <dbReference type="PROSITE" id="PS50097"/>
    </source>
</evidence>
<comment type="caution">
    <text evidence="2">The sequence shown here is derived from an EMBL/GenBank/DDBJ whole genome shotgun (WGS) entry which is preliminary data.</text>
</comment>
<protein>
    <submittedName>
        <fullName evidence="2">Speckle-type POZ protein-like B</fullName>
    </submittedName>
</protein>
<keyword evidence="3" id="KW-1185">Reference proteome</keyword>
<dbReference type="PANTHER" id="PTHR24413">
    <property type="entry name" value="SPECKLE-TYPE POZ PROTEIN"/>
    <property type="match status" value="1"/>
</dbReference>
<dbReference type="InterPro" id="IPR000210">
    <property type="entry name" value="BTB/POZ_dom"/>
</dbReference>
<dbReference type="CDD" id="cd18186">
    <property type="entry name" value="BTB_POZ_ZBTB_KLHL-like"/>
    <property type="match status" value="1"/>
</dbReference>
<accession>A0AAV4RQ39</accession>
<dbReference type="Proteomes" id="UP001054945">
    <property type="component" value="Unassembled WGS sequence"/>
</dbReference>
<evidence type="ECO:0000313" key="3">
    <source>
        <dbReference type="Proteomes" id="UP001054945"/>
    </source>
</evidence>
<sequence length="183" mass="21375">MKHSISLLEDFKTLYENPTLSDVELRTKTEKFHVHSAVLCARSTVFNSEIGNDMKDKLNRCLEVCDVDDDTLRRMIKYMYCDVVEDIGWKDACLLYVAAHTYAIYSLKQKCSMILREACCLSNACEIIKHAYSYEDEYLKTFTKEYITAHYREIKEKNEWKLLVAAKEKLVLDIVVPLLNTHI</sequence>
<dbReference type="Gene3D" id="3.30.710.10">
    <property type="entry name" value="Potassium Channel Kv1.1, Chain A"/>
    <property type="match status" value="1"/>
</dbReference>
<dbReference type="SMART" id="SM00225">
    <property type="entry name" value="BTB"/>
    <property type="match status" value="1"/>
</dbReference>
<dbReference type="PROSITE" id="PS50097">
    <property type="entry name" value="BTB"/>
    <property type="match status" value="1"/>
</dbReference>